<protein>
    <submittedName>
        <fullName evidence="1">Uncharacterized protein</fullName>
    </submittedName>
</protein>
<dbReference type="KEGG" id="llu:AKJ09_08789"/>
<reference evidence="1 2" key="1">
    <citation type="submission" date="2015-08" db="EMBL/GenBank/DDBJ databases">
        <authorList>
            <person name="Babu N.S."/>
            <person name="Beckwith C.J."/>
            <person name="Beseler K.G."/>
            <person name="Brison A."/>
            <person name="Carone J.V."/>
            <person name="Caskin T.P."/>
            <person name="Diamond M."/>
            <person name="Durham M.E."/>
            <person name="Foxe J.M."/>
            <person name="Go M."/>
            <person name="Henderson B.A."/>
            <person name="Jones I.B."/>
            <person name="McGettigan J.A."/>
            <person name="Micheletti S.J."/>
            <person name="Nasrallah M.E."/>
            <person name="Ortiz D."/>
            <person name="Piller C.R."/>
            <person name="Privatt S.R."/>
            <person name="Schneider S.L."/>
            <person name="Sharp S."/>
            <person name="Smith T.C."/>
            <person name="Stanton J.D."/>
            <person name="Ullery H.E."/>
            <person name="Wilson R.J."/>
            <person name="Serrano M.G."/>
            <person name="Buck G."/>
            <person name="Lee V."/>
            <person name="Wang Y."/>
            <person name="Carvalho R."/>
            <person name="Voegtly L."/>
            <person name="Shi R."/>
            <person name="Duckworth R."/>
            <person name="Johnson A."/>
            <person name="Loviza R."/>
            <person name="Walstead R."/>
            <person name="Shah Z."/>
            <person name="Kiflezghi M."/>
            <person name="Wade K."/>
            <person name="Ball S.L."/>
            <person name="Bradley K.W."/>
            <person name="Asai D.J."/>
            <person name="Bowman C.A."/>
            <person name="Russell D.A."/>
            <person name="Pope W.H."/>
            <person name="Jacobs-Sera D."/>
            <person name="Hendrix R.W."/>
            <person name="Hatfull G.F."/>
        </authorList>
    </citation>
    <scope>NUCLEOTIDE SEQUENCE [LARGE SCALE GENOMIC DNA]</scope>
    <source>
        <strain evidence="1 2">DSM 27648</strain>
    </source>
</reference>
<proteinExistence type="predicted"/>
<name>A0A0K1Q8I9_9BACT</name>
<keyword evidence="2" id="KW-1185">Reference proteome</keyword>
<dbReference type="STRING" id="1391654.AKJ09_08789"/>
<dbReference type="Proteomes" id="UP000064967">
    <property type="component" value="Chromosome"/>
</dbReference>
<sequence length="311" mass="32768">MALLSVALVATTPACGGGKEGEGAKVPEVETGMNDAFALLPGNAIAVGTVDARAFFGSQTFGADLAKLVEKYMPIGQEAGFQASRDVDRVTFGSYSYQGVDVAAVVIGRFDEAKIKQVAASHAPTKGGGTLVASQYAGRDVYTMNNVGFTLMSDKMAIAGTESGIRRVLERIQDKRVKRDITPWMLQTVETPGAAVALAGDFTTNPLPAEAARQIPMPFIQNLKAVRTVGSFKDQGVQLAGSMTYPDAASADTASQSVKQVLGLSKWLALLGIKLQSADVKVEKSDVQVQVAVDDQSLRQLLASAPQWLGQ</sequence>
<gene>
    <name evidence="1" type="ORF">AKJ09_08789</name>
</gene>
<dbReference type="AlphaFoldDB" id="A0A0K1Q8I9"/>
<organism evidence="1 2">
    <name type="scientific">Labilithrix luteola</name>
    <dbReference type="NCBI Taxonomy" id="1391654"/>
    <lineage>
        <taxon>Bacteria</taxon>
        <taxon>Pseudomonadati</taxon>
        <taxon>Myxococcota</taxon>
        <taxon>Polyangia</taxon>
        <taxon>Polyangiales</taxon>
        <taxon>Labilitrichaceae</taxon>
        <taxon>Labilithrix</taxon>
    </lineage>
</organism>
<evidence type="ECO:0000313" key="2">
    <source>
        <dbReference type="Proteomes" id="UP000064967"/>
    </source>
</evidence>
<accession>A0A0K1Q8I9</accession>
<evidence type="ECO:0000313" key="1">
    <source>
        <dbReference type="EMBL" id="AKV02126.1"/>
    </source>
</evidence>
<dbReference type="EMBL" id="CP012333">
    <property type="protein sequence ID" value="AKV02126.1"/>
    <property type="molecule type" value="Genomic_DNA"/>
</dbReference>